<dbReference type="RefSeq" id="WP_380558888.1">
    <property type="nucleotide sequence ID" value="NZ_JBHEZY010000020.1"/>
</dbReference>
<comment type="similarity">
    <text evidence="1">Belongs to the NmrA-type oxidoreductase family.</text>
</comment>
<feature type="domain" description="NmrA-like" evidence="3">
    <location>
        <begin position="14"/>
        <end position="267"/>
    </location>
</feature>
<accession>A0ABV6XCE9</accession>
<evidence type="ECO:0000313" key="4">
    <source>
        <dbReference type="EMBL" id="MFC1435599.1"/>
    </source>
</evidence>
<evidence type="ECO:0000256" key="1">
    <source>
        <dbReference type="ARBA" id="ARBA00006328"/>
    </source>
</evidence>
<keyword evidence="2" id="KW-0521">NADP</keyword>
<evidence type="ECO:0000256" key="2">
    <source>
        <dbReference type="ARBA" id="ARBA00022857"/>
    </source>
</evidence>
<dbReference type="InterPro" id="IPR051164">
    <property type="entry name" value="NmrA-like_oxidored"/>
</dbReference>
<dbReference type="Pfam" id="PF05368">
    <property type="entry name" value="NmrA"/>
    <property type="match status" value="1"/>
</dbReference>
<name>A0ABV6XCE9_9ACTN</name>
<dbReference type="EMBL" id="JBHEZY010000020">
    <property type="protein sequence ID" value="MFC1435599.1"/>
    <property type="molecule type" value="Genomic_DNA"/>
</dbReference>
<evidence type="ECO:0000313" key="5">
    <source>
        <dbReference type="Proteomes" id="UP001592530"/>
    </source>
</evidence>
<dbReference type="Gene3D" id="3.40.50.720">
    <property type="entry name" value="NAD(P)-binding Rossmann-like Domain"/>
    <property type="match status" value="1"/>
</dbReference>
<gene>
    <name evidence="4" type="ORF">ACEZDB_33670</name>
</gene>
<dbReference type="Gene3D" id="3.90.25.10">
    <property type="entry name" value="UDP-galactose 4-epimerase, domain 1"/>
    <property type="match status" value="1"/>
</dbReference>
<protein>
    <submittedName>
        <fullName evidence="4">NmrA/HSCARG family protein</fullName>
    </submittedName>
</protein>
<dbReference type="PANTHER" id="PTHR42748:SF7">
    <property type="entry name" value="NMRA LIKE REDOX SENSOR 1-RELATED"/>
    <property type="match status" value="1"/>
</dbReference>
<dbReference type="SUPFAM" id="SSF51735">
    <property type="entry name" value="NAD(P)-binding Rossmann-fold domains"/>
    <property type="match status" value="1"/>
</dbReference>
<evidence type="ECO:0000259" key="3">
    <source>
        <dbReference type="Pfam" id="PF05368"/>
    </source>
</evidence>
<dbReference type="Proteomes" id="UP001592530">
    <property type="component" value="Unassembled WGS sequence"/>
</dbReference>
<comment type="caution">
    <text evidence="4">The sequence shown here is derived from an EMBL/GenBank/DDBJ whole genome shotgun (WGS) entry which is preliminary data.</text>
</comment>
<dbReference type="InterPro" id="IPR036291">
    <property type="entry name" value="NAD(P)-bd_dom_sf"/>
</dbReference>
<proteinExistence type="inferred from homology"/>
<dbReference type="InterPro" id="IPR008030">
    <property type="entry name" value="NmrA-like"/>
</dbReference>
<dbReference type="PANTHER" id="PTHR42748">
    <property type="entry name" value="NITROGEN METABOLITE REPRESSION PROTEIN NMRA FAMILY MEMBER"/>
    <property type="match status" value="1"/>
</dbReference>
<sequence>MTQESDLALANLPVAVAGATGEQGGAAARALLRRGRPVRALTRSPGSPAADALRALGADVVCADFDDRATLDAALAGAGTLFAMSTPFGTDLDAEIRQGTALLDAAAAAGVRHIVFTSAANADRATGVPHFDSKHRIERHLAESGVPWTVIGPAVFMDNYTTEWTLQSLRNGVLALPMPADSPLPLIATADIGAFAAFILDHPSEFAGRRIDIAGQLVTPRRIAAAIATASKREITYQEVPLAVIEQSSADLASMFRYFQETGLEVDVEALQVSYPQVDWHTIDSWAADQTWDLAPQP</sequence>
<reference evidence="4 5" key="1">
    <citation type="submission" date="2024-09" db="EMBL/GenBank/DDBJ databases">
        <authorList>
            <person name="Lee S.D."/>
        </authorList>
    </citation>
    <scope>NUCLEOTIDE SEQUENCE [LARGE SCALE GENOMIC DNA]</scope>
    <source>
        <strain evidence="4 5">N1-3</strain>
    </source>
</reference>
<organism evidence="4 5">
    <name type="scientific">Streptacidiphilus alkalitolerans</name>
    <dbReference type="NCBI Taxonomy" id="3342712"/>
    <lineage>
        <taxon>Bacteria</taxon>
        <taxon>Bacillati</taxon>
        <taxon>Actinomycetota</taxon>
        <taxon>Actinomycetes</taxon>
        <taxon>Kitasatosporales</taxon>
        <taxon>Streptomycetaceae</taxon>
        <taxon>Streptacidiphilus</taxon>
    </lineage>
</organism>
<dbReference type="CDD" id="cd05251">
    <property type="entry name" value="NmrA_like_SDR_a"/>
    <property type="match status" value="1"/>
</dbReference>